<evidence type="ECO:0000313" key="2">
    <source>
        <dbReference type="Proteomes" id="UP000594342"/>
    </source>
</evidence>
<reference evidence="1 2" key="1">
    <citation type="submission" date="2018-10" db="EMBL/GenBank/DDBJ databases">
        <authorList>
            <consortium name="IHU Genomes"/>
        </authorList>
    </citation>
    <scope>NUCLEOTIDE SEQUENCE [LARGE SCALE GENOMIC DNA]</scope>
    <source>
        <strain evidence="1 2">A1</strain>
    </source>
</reference>
<dbReference type="Proteomes" id="UP000594342">
    <property type="component" value="Unassembled WGS sequence"/>
</dbReference>
<dbReference type="EMBL" id="UPSH01000001">
    <property type="protein sequence ID" value="VBB18715.1"/>
    <property type="molecule type" value="Genomic_DNA"/>
</dbReference>
<organism evidence="1 2">
    <name type="scientific">Yasminevirus sp. GU-2018</name>
    <dbReference type="NCBI Taxonomy" id="2420051"/>
    <lineage>
        <taxon>Viruses</taxon>
        <taxon>Varidnaviria</taxon>
        <taxon>Bamfordvirae</taxon>
        <taxon>Nucleocytoviricota</taxon>
        <taxon>Megaviricetes</taxon>
        <taxon>Imitervirales</taxon>
        <taxon>Mimiviridae</taxon>
        <taxon>Klosneuvirinae</taxon>
        <taxon>Yasminevirus</taxon>
        <taxon>Yasminevirus saudimassiliense</taxon>
    </lineage>
</organism>
<keyword evidence="2" id="KW-1185">Reference proteome</keyword>
<proteinExistence type="predicted"/>
<comment type="caution">
    <text evidence="1">The sequence shown here is derived from an EMBL/GenBank/DDBJ whole genome shotgun (WGS) entry which is preliminary data.</text>
</comment>
<dbReference type="SUPFAM" id="SSF55729">
    <property type="entry name" value="Acyl-CoA N-acyltransferases (Nat)"/>
    <property type="match status" value="1"/>
</dbReference>
<protein>
    <submittedName>
        <fullName evidence="1">Uncharacterized protein</fullName>
    </submittedName>
</protein>
<accession>A0A5K0UAG4</accession>
<evidence type="ECO:0000313" key="1">
    <source>
        <dbReference type="EMBL" id="VBB18715.1"/>
    </source>
</evidence>
<gene>
    <name evidence="1" type="ORF">YASMINEVIRUS_1247</name>
</gene>
<dbReference type="InterPro" id="IPR016181">
    <property type="entry name" value="Acyl_CoA_acyltransferase"/>
</dbReference>
<name>A0A5K0UAG4_9VIRU</name>
<sequence>MSNVLIEYLSNIWYIGDWFPVRYDTYNEYLKTFERRLKQQYPLGEDTFSISHGKNYFNFFRRLGEPFYYAMFDGDKVVGTVCYVYRKIRGHYIMYLCDLKFDKSIRSKGNMSKLLYRTIPTCLFRTTQFYAISMNDDPNSENRVLQMGRHIGDKYNVNVQSGGILNIYSLNFEQMTFVHDLVVFSKASTCAVDRRSDNIESIKIAYVSMTGTKDLIVKKRRTGEEAPLKLLHLYYVEADNISDTFRESRGSRVKFSFAPLKDHTHMFCTPSDSSLAQDLASFDVYPSSTATIIHHAMNDFNWELIQTCDI</sequence>